<evidence type="ECO:0000313" key="2">
    <source>
        <dbReference type="Proteomes" id="UP001219525"/>
    </source>
</evidence>
<comment type="caution">
    <text evidence="1">The sequence shown here is derived from an EMBL/GenBank/DDBJ whole genome shotgun (WGS) entry which is preliminary data.</text>
</comment>
<accession>A0AAD6VHF6</accession>
<dbReference type="PANTHER" id="PTHR10285">
    <property type="entry name" value="URIDINE KINASE"/>
    <property type="match status" value="1"/>
</dbReference>
<dbReference type="GO" id="GO:0016787">
    <property type="term" value="F:hydrolase activity"/>
    <property type="evidence" value="ECO:0007669"/>
    <property type="project" value="UniProtKB-KW"/>
</dbReference>
<proteinExistence type="predicted"/>
<organism evidence="1 2">
    <name type="scientific">Mycena pura</name>
    <dbReference type="NCBI Taxonomy" id="153505"/>
    <lineage>
        <taxon>Eukaryota</taxon>
        <taxon>Fungi</taxon>
        <taxon>Dikarya</taxon>
        <taxon>Basidiomycota</taxon>
        <taxon>Agaricomycotina</taxon>
        <taxon>Agaricomycetes</taxon>
        <taxon>Agaricomycetidae</taxon>
        <taxon>Agaricales</taxon>
        <taxon>Marasmiineae</taxon>
        <taxon>Mycenaceae</taxon>
        <taxon>Mycena</taxon>
    </lineage>
</organism>
<name>A0AAD6VHF6_9AGAR</name>
<protein>
    <submittedName>
        <fullName evidence="1">P-loop containing nucleoside triphosphate hydrolase protein</fullName>
    </submittedName>
</protein>
<dbReference type="SUPFAM" id="SSF52540">
    <property type="entry name" value="P-loop containing nucleoside triphosphate hydrolases"/>
    <property type="match status" value="1"/>
</dbReference>
<sequence length="299" mass="32767">MSALKPLLAHVLHATSASATRPLFLALQGPQGSGKSYLSALLVEELRSHSMKVALISLDDIYLPHVGLVALAEAHPENALWRGRGQPGTHDVPMGLRVLAELQEGSAPVELPRFDKSLFGGEGDRVPAGAPGAVVAAPPMDVVLLEGWCVGFYPVTSAELDARWNGAWAEECQRLELRDAVRREDVRAVNEVLKNYIPMWELFDVFVQLQPSPPASGQSPLSVVYKWRLEQEHHMKAHNGGRGMDDAGVKAFVDRYIPGYVFFGDGPTKGFGEQKPRWLGKSLRICVDEERAVVATENF</sequence>
<keyword evidence="2" id="KW-1185">Reference proteome</keyword>
<dbReference type="Gene3D" id="3.40.50.300">
    <property type="entry name" value="P-loop containing nucleotide triphosphate hydrolases"/>
    <property type="match status" value="1"/>
</dbReference>
<dbReference type="EMBL" id="JARJCW010000030">
    <property type="protein sequence ID" value="KAJ7209725.1"/>
    <property type="molecule type" value="Genomic_DNA"/>
</dbReference>
<dbReference type="AlphaFoldDB" id="A0AAD6VHF6"/>
<dbReference type="InterPro" id="IPR027417">
    <property type="entry name" value="P-loop_NTPase"/>
</dbReference>
<evidence type="ECO:0000313" key="1">
    <source>
        <dbReference type="EMBL" id="KAJ7209725.1"/>
    </source>
</evidence>
<gene>
    <name evidence="1" type="ORF">GGX14DRAFT_631765</name>
</gene>
<reference evidence="1" key="1">
    <citation type="submission" date="2023-03" db="EMBL/GenBank/DDBJ databases">
        <title>Massive genome expansion in bonnet fungi (Mycena s.s.) driven by repeated elements and novel gene families across ecological guilds.</title>
        <authorList>
            <consortium name="Lawrence Berkeley National Laboratory"/>
            <person name="Harder C.B."/>
            <person name="Miyauchi S."/>
            <person name="Viragh M."/>
            <person name="Kuo A."/>
            <person name="Thoen E."/>
            <person name="Andreopoulos B."/>
            <person name="Lu D."/>
            <person name="Skrede I."/>
            <person name="Drula E."/>
            <person name="Henrissat B."/>
            <person name="Morin E."/>
            <person name="Kohler A."/>
            <person name="Barry K."/>
            <person name="LaButti K."/>
            <person name="Morin E."/>
            <person name="Salamov A."/>
            <person name="Lipzen A."/>
            <person name="Mereny Z."/>
            <person name="Hegedus B."/>
            <person name="Baldrian P."/>
            <person name="Stursova M."/>
            <person name="Weitz H."/>
            <person name="Taylor A."/>
            <person name="Grigoriev I.V."/>
            <person name="Nagy L.G."/>
            <person name="Martin F."/>
            <person name="Kauserud H."/>
        </authorList>
    </citation>
    <scope>NUCLEOTIDE SEQUENCE</scope>
    <source>
        <strain evidence="1">9144</strain>
    </source>
</reference>
<keyword evidence="1" id="KW-0378">Hydrolase</keyword>
<dbReference type="Proteomes" id="UP001219525">
    <property type="component" value="Unassembled WGS sequence"/>
</dbReference>